<evidence type="ECO:0000256" key="3">
    <source>
        <dbReference type="ARBA" id="ARBA00011887"/>
    </source>
</evidence>
<dbReference type="PANTHER" id="PTHR30633">
    <property type="entry name" value="CYTOCHROME C-552 RESPIRATORY NITRITE REDUCTASE"/>
    <property type="match status" value="1"/>
</dbReference>
<dbReference type="InterPro" id="IPR003321">
    <property type="entry name" value="Cyt_c552"/>
</dbReference>
<evidence type="ECO:0000256" key="7">
    <source>
        <dbReference type="ARBA" id="ARBA00022837"/>
    </source>
</evidence>
<evidence type="ECO:0000256" key="4">
    <source>
        <dbReference type="ARBA" id="ARBA00022617"/>
    </source>
</evidence>
<keyword evidence="4" id="KW-0349">Heme</keyword>
<dbReference type="GO" id="GO:0019645">
    <property type="term" value="P:anaerobic electron transport chain"/>
    <property type="evidence" value="ECO:0007669"/>
    <property type="project" value="TreeGrafter"/>
</dbReference>
<dbReference type="Pfam" id="PF02335">
    <property type="entry name" value="Cytochrom_C552"/>
    <property type="match status" value="1"/>
</dbReference>
<evidence type="ECO:0000256" key="9">
    <source>
        <dbReference type="ARBA" id="ARBA00023004"/>
    </source>
</evidence>
<comment type="subcellular location">
    <subcellularLocation>
        <location evidence="1">Cell envelope</location>
    </subcellularLocation>
</comment>
<dbReference type="GO" id="GO:0042279">
    <property type="term" value="F:nitrite reductase (cytochrome, ammonia-forming) activity"/>
    <property type="evidence" value="ECO:0007669"/>
    <property type="project" value="UniProtKB-EC"/>
</dbReference>
<evidence type="ECO:0000313" key="11">
    <source>
        <dbReference type="EMBL" id="HDX33338.1"/>
    </source>
</evidence>
<dbReference type="GO" id="GO:0030288">
    <property type="term" value="C:outer membrane-bounded periplasmic space"/>
    <property type="evidence" value="ECO:0007669"/>
    <property type="project" value="TreeGrafter"/>
</dbReference>
<protein>
    <recommendedName>
        <fullName evidence="3">nitrite reductase (cytochrome; ammonia-forming)</fullName>
        <ecNumber evidence="3">1.7.2.2</ecNumber>
    </recommendedName>
</protein>
<dbReference type="SUPFAM" id="SSF48695">
    <property type="entry name" value="Multiheme cytochromes"/>
    <property type="match status" value="1"/>
</dbReference>
<dbReference type="AlphaFoldDB" id="A0A7C1FRL6"/>
<comment type="caution">
    <text evidence="11">The sequence shown here is derived from an EMBL/GenBank/DDBJ whole genome shotgun (WGS) entry which is preliminary data.</text>
</comment>
<sequence length="433" mass="48572">MFVLAALATIVVVAVLMNIQGRKQEARLYPAKVVEISDNEIDPAVWGLNFPIQYDSFKRTEENYGPTTYGGSEPYSKLERYPAMVRLWAGMPFSVDHNEERGHYYSQIDQRNTKRVEVASQPGACINCHAAEAPLLIAEMGWEAFNSTPYNDLKDRLHLGSSCADCHDPQTMALRITRPALVNALAKRGIDVSKASRQEMRSYVCAQCHVEYYFAGEKKELVFPWEKGLTVDDIERYYNEYGFKDWTHKETGAPMIKIQHPEYELFTTGLHYQSGVACADCHMPYVRVGSVKVSDHWIRSPKVNVATACQTCHKFSEAELIQRIETIQTRTAQLLRSSEEALLAAIDAIVAAREAGATDEELNTALQLHRSSQIRWDFISSENSTGFHSPQESARVLADSINLARQAELEAFKVLTAKQGAQAADAVQLVSNQ</sequence>
<keyword evidence="5" id="KW-0479">Metal-binding</keyword>
<keyword evidence="7" id="KW-0106">Calcium</keyword>
<comment type="similarity">
    <text evidence="2">Belongs to the cytochrome c-552 family.</text>
</comment>
<dbReference type="EMBL" id="DSMG01000190">
    <property type="protein sequence ID" value="HDX33338.1"/>
    <property type="molecule type" value="Genomic_DNA"/>
</dbReference>
<dbReference type="Gene3D" id="1.20.140.10">
    <property type="entry name" value="Butyryl-CoA Dehydrogenase, subunit A, domain 3"/>
    <property type="match status" value="1"/>
</dbReference>
<evidence type="ECO:0000256" key="8">
    <source>
        <dbReference type="ARBA" id="ARBA00023002"/>
    </source>
</evidence>
<dbReference type="EC" id="1.7.2.2" evidence="3"/>
<evidence type="ECO:0000256" key="6">
    <source>
        <dbReference type="ARBA" id="ARBA00022729"/>
    </source>
</evidence>
<name>A0A7C1FRL6_9CHLR</name>
<reference evidence="11" key="1">
    <citation type="journal article" date="2020" name="mSystems">
        <title>Genome- and Community-Level Interaction Insights into Carbon Utilization and Element Cycling Functions of Hydrothermarchaeota in Hydrothermal Sediment.</title>
        <authorList>
            <person name="Zhou Z."/>
            <person name="Liu Y."/>
            <person name="Xu W."/>
            <person name="Pan J."/>
            <person name="Luo Z.H."/>
            <person name="Li M."/>
        </authorList>
    </citation>
    <scope>NUCLEOTIDE SEQUENCE [LARGE SCALE GENOMIC DNA]</scope>
    <source>
        <strain evidence="11">SpSt-289</strain>
    </source>
</reference>
<dbReference type="CDD" id="cd00548">
    <property type="entry name" value="NrfA-like"/>
    <property type="match status" value="1"/>
</dbReference>
<proteinExistence type="inferred from homology"/>
<gene>
    <name evidence="11" type="ORF">ENQ20_17905</name>
</gene>
<keyword evidence="6" id="KW-0732">Signal</keyword>
<dbReference type="GO" id="GO:0046872">
    <property type="term" value="F:metal ion binding"/>
    <property type="evidence" value="ECO:0007669"/>
    <property type="project" value="UniProtKB-KW"/>
</dbReference>
<keyword evidence="9" id="KW-0408">Iron</keyword>
<evidence type="ECO:0000256" key="2">
    <source>
        <dbReference type="ARBA" id="ARBA00009288"/>
    </source>
</evidence>
<dbReference type="Gene3D" id="1.10.1130.10">
    <property type="entry name" value="Flavocytochrome C3, Chain A"/>
    <property type="match status" value="1"/>
</dbReference>
<dbReference type="PIRSF" id="PIRSF000243">
    <property type="entry name" value="Cyt_c552"/>
    <property type="match status" value="1"/>
</dbReference>
<evidence type="ECO:0000256" key="10">
    <source>
        <dbReference type="ARBA" id="ARBA00049131"/>
    </source>
</evidence>
<evidence type="ECO:0000256" key="5">
    <source>
        <dbReference type="ARBA" id="ARBA00022723"/>
    </source>
</evidence>
<comment type="catalytic activity">
    <reaction evidence="10">
        <text>6 Fe(III)-[cytochrome c] + NH4(+) + 2 H2O = 6 Fe(II)-[cytochrome c] + nitrite + 8 H(+)</text>
        <dbReference type="Rhea" id="RHEA:13089"/>
        <dbReference type="Rhea" id="RHEA-COMP:10350"/>
        <dbReference type="Rhea" id="RHEA-COMP:14399"/>
        <dbReference type="ChEBI" id="CHEBI:15377"/>
        <dbReference type="ChEBI" id="CHEBI:15378"/>
        <dbReference type="ChEBI" id="CHEBI:16301"/>
        <dbReference type="ChEBI" id="CHEBI:28938"/>
        <dbReference type="ChEBI" id="CHEBI:29033"/>
        <dbReference type="ChEBI" id="CHEBI:29034"/>
        <dbReference type="EC" id="1.7.2.2"/>
    </reaction>
</comment>
<evidence type="ECO:0000256" key="1">
    <source>
        <dbReference type="ARBA" id="ARBA00004196"/>
    </source>
</evidence>
<accession>A0A7C1FRL6</accession>
<organism evidence="11">
    <name type="scientific">Caldilinea aerophila</name>
    <dbReference type="NCBI Taxonomy" id="133453"/>
    <lineage>
        <taxon>Bacteria</taxon>
        <taxon>Bacillati</taxon>
        <taxon>Chloroflexota</taxon>
        <taxon>Caldilineae</taxon>
        <taxon>Caldilineales</taxon>
        <taxon>Caldilineaceae</taxon>
        <taxon>Caldilinea</taxon>
    </lineage>
</organism>
<dbReference type="PANTHER" id="PTHR30633:SF0">
    <property type="entry name" value="CYTOCHROME C-552"/>
    <property type="match status" value="1"/>
</dbReference>
<keyword evidence="8" id="KW-0560">Oxidoreductase</keyword>
<dbReference type="GO" id="GO:0020037">
    <property type="term" value="F:heme binding"/>
    <property type="evidence" value="ECO:0007669"/>
    <property type="project" value="TreeGrafter"/>
</dbReference>
<dbReference type="InterPro" id="IPR036280">
    <property type="entry name" value="Multihaem_cyt_sf"/>
</dbReference>